<comment type="caution">
    <text evidence="1">The sequence shown here is derived from an EMBL/GenBank/DDBJ whole genome shotgun (WGS) entry which is preliminary data.</text>
</comment>
<organism evidence="1 2">
    <name type="scientific">Dallia pectoralis</name>
    <name type="common">Alaska blackfish</name>
    <dbReference type="NCBI Taxonomy" id="75939"/>
    <lineage>
        <taxon>Eukaryota</taxon>
        <taxon>Metazoa</taxon>
        <taxon>Chordata</taxon>
        <taxon>Craniata</taxon>
        <taxon>Vertebrata</taxon>
        <taxon>Euteleostomi</taxon>
        <taxon>Actinopterygii</taxon>
        <taxon>Neopterygii</taxon>
        <taxon>Teleostei</taxon>
        <taxon>Protacanthopterygii</taxon>
        <taxon>Esociformes</taxon>
        <taxon>Umbridae</taxon>
        <taxon>Dallia</taxon>
    </lineage>
</organism>
<reference evidence="1" key="1">
    <citation type="submission" date="2021-05" db="EMBL/GenBank/DDBJ databases">
        <authorList>
            <person name="Pan Q."/>
            <person name="Jouanno E."/>
            <person name="Zahm M."/>
            <person name="Klopp C."/>
            <person name="Cabau C."/>
            <person name="Louis A."/>
            <person name="Berthelot C."/>
            <person name="Parey E."/>
            <person name="Roest Crollius H."/>
            <person name="Montfort J."/>
            <person name="Robinson-Rechavi M."/>
            <person name="Bouchez O."/>
            <person name="Lampietro C."/>
            <person name="Lopez Roques C."/>
            <person name="Donnadieu C."/>
            <person name="Postlethwait J."/>
            <person name="Bobe J."/>
            <person name="Dillon D."/>
            <person name="Chandos A."/>
            <person name="von Hippel F."/>
            <person name="Guiguen Y."/>
        </authorList>
    </citation>
    <scope>NUCLEOTIDE SEQUENCE</scope>
    <source>
        <strain evidence="1">YG-Jan2019</strain>
    </source>
</reference>
<keyword evidence="2" id="KW-1185">Reference proteome</keyword>
<dbReference type="Proteomes" id="UP001157502">
    <property type="component" value="Chromosome 25"/>
</dbReference>
<sequence>MTFTMYSGGAESLIKQARDIGEVELQKFYSKTTKQLTAREHSHDVIDSLQRLHLIMASTKYTRRLPVELHRRLLSLCVSSTVDQVTVLTSAVLRETLPSSGPGQNCPLQDFSPLNSHTAALVLSQAECKEDLSALLSQLLRSLEGRVAESPSTQTLPLTHCLPIVNTIIACCPDSFTEDHVILLSKKLVEWLRYASAQQGVSSSGGFFASPRIRQSGTMAELDGCISGDFFTVLCVSPSFSEEQWMNLYSFSLLRHWLITYRNVTDGNTSTDIATDNRLVSLSLSHEDRSEVDGSVVSMVSATSSSSRVLPPKERLREKSLEYCQRLIEQSDRKALKRADTELQKACLVEAVCILDSVCLGDSGCVYRAFPCVKSLFGRLSSDLSYSRVLLPITQFYLNHGETAAVDSECVWRCVWGVLPAECFNQPFLAHEMLTFIRANQLLLQTSVPLYTRYFPNLLKFLAWDSPCLVSDFVDVLPSLMTTGTALELLHSLLDLPCLTAALTLQLRSACFPVSEPGGRGLTSLEAFRSPSYRGLFLFLLRGEAGSGDTIDRLSVLHDLLMEAADWPRVVQSAQSVPVLLHVYFNTITTISDKKLLAQLVLVLLERSSLLLNIPSYPEEIHRVFSYHLLKLCKLHPSLVVDQSRELLEFAGITANVHSKEELYTHVVWVLGEYLSVSSDPRCSVDLVTSCFEALEAVLFEVTSSGCPSPRVVTSLLSTLAKLASRSHDLIPRVSLFLSKLRSGAVSWCHSEEDVVAIVTRGEELWSLLKLPSVALSVLTPPSVVTTPNWHRDVNAALPPRLRNGGGSMNLASQSGEAGCSQILFANFNQDNTSLAVGTKSGYKFFSLSAVDKLEQIYECMCTEDVCIVERLFSSSLVAIVSLKAPRKLKVCHFKKGTEICNYSYSNTILAVKLNRQRLIVCLEESLYIHNIRDMKVLHTIRETPPNPSGLCALSISNDNCYLAYPGSATIGEVQVFDTVNLRAANMIPAHDSPLAALAFDASGTKMATASEKGTVIRVFSIPEGQKLFEFRRGVKRCVSICSLAFSLEGLYLSASSNTETVHIFKLETQKEKPTEEPTSWGGYLGKVLMASTTYLPSQVTEMFTQGRAFATVRLPFSGHKNICALALIQKIPRLLVAAADGYLYLYNLDPQEGGECTLMKQHRLDGSAEPANEILEQGSHDRPLTTQTYNTAATKGYCEEVGAVGGAGLEDDLNDLRLDDENEEQPPLILETD</sequence>
<proteinExistence type="predicted"/>
<evidence type="ECO:0000313" key="1">
    <source>
        <dbReference type="EMBL" id="KAJ7992002.1"/>
    </source>
</evidence>
<accession>A0ACC2FKV8</accession>
<dbReference type="EMBL" id="CM055752">
    <property type="protein sequence ID" value="KAJ7992002.1"/>
    <property type="molecule type" value="Genomic_DNA"/>
</dbReference>
<name>A0ACC2FKV8_DALPE</name>
<protein>
    <submittedName>
        <fullName evidence="1">Uncharacterized protein</fullName>
    </submittedName>
</protein>
<gene>
    <name evidence="1" type="ORF">DPEC_G00274070</name>
</gene>
<evidence type="ECO:0000313" key="2">
    <source>
        <dbReference type="Proteomes" id="UP001157502"/>
    </source>
</evidence>